<keyword evidence="2 6" id="KW-1003">Cell membrane</keyword>
<feature type="domain" description="DUF2179" evidence="7">
    <location>
        <begin position="125"/>
        <end position="172"/>
    </location>
</feature>
<keyword evidence="10" id="KW-1185">Reference proteome</keyword>
<keyword evidence="4 6" id="KW-1133">Transmembrane helix</keyword>
<keyword evidence="3 6" id="KW-0812">Transmembrane</keyword>
<reference evidence="9" key="1">
    <citation type="submission" date="2023-05" db="EMBL/GenBank/DDBJ databases">
        <title>Anaerotaeda fermentans gen. nov., sp. nov., a novel anaerobic planctomycete of the new family within the order Sedimentisphaerales isolated from Taman Peninsula, Russia.</title>
        <authorList>
            <person name="Khomyakova M.A."/>
            <person name="Merkel A.Y."/>
            <person name="Slobodkin A.I."/>
        </authorList>
    </citation>
    <scope>NUCLEOTIDE SEQUENCE</scope>
    <source>
        <strain evidence="9">M17dextr</strain>
    </source>
</reference>
<feature type="transmembrane region" description="Helical" evidence="6">
    <location>
        <begin position="74"/>
        <end position="95"/>
    </location>
</feature>
<dbReference type="NCBIfam" id="NF003191">
    <property type="entry name" value="PRK04164.1-2"/>
    <property type="match status" value="1"/>
</dbReference>
<feature type="domain" description="DUF5698" evidence="8">
    <location>
        <begin position="35"/>
        <end position="92"/>
    </location>
</feature>
<comment type="caution">
    <text evidence="9">The sequence shown here is derived from an EMBL/GenBank/DDBJ whole genome shotgun (WGS) entry which is preliminary data.</text>
</comment>
<sequence length="202" mass="22853">MMPIAVFPIESQFFAWVLLPILIFLARICDVTLGTVRLIFVSRGFKYLAPIVGFFEVLIWILVIGQIMQNLSNWLCYVAYAGGFATGNYVGMWVAERLSLGIVLIRIITQRGAHALVDRLRKNDYGVTSVDGEGAAGPVQVIFTIVPRREVGTVVEMVKAYNPKAFYSIEEVGFVEKGVFPARKDFRYIGLERFLRPLRKRK</sequence>
<evidence type="ECO:0000256" key="1">
    <source>
        <dbReference type="ARBA" id="ARBA00004651"/>
    </source>
</evidence>
<dbReference type="HAMAP" id="MF_01515">
    <property type="entry name" value="UPF0316"/>
    <property type="match status" value="1"/>
</dbReference>
<dbReference type="EMBL" id="JASCXX010000014">
    <property type="protein sequence ID" value="MDI6449867.1"/>
    <property type="molecule type" value="Genomic_DNA"/>
</dbReference>
<evidence type="ECO:0000256" key="6">
    <source>
        <dbReference type="HAMAP-Rule" id="MF_01515"/>
    </source>
</evidence>
<organism evidence="9 10">
    <name type="scientific">Anaerobaca lacustris</name>
    <dbReference type="NCBI Taxonomy" id="3044600"/>
    <lineage>
        <taxon>Bacteria</taxon>
        <taxon>Pseudomonadati</taxon>
        <taxon>Planctomycetota</taxon>
        <taxon>Phycisphaerae</taxon>
        <taxon>Sedimentisphaerales</taxon>
        <taxon>Anaerobacaceae</taxon>
        <taxon>Anaerobaca</taxon>
    </lineage>
</organism>
<accession>A0AAW6TWR0</accession>
<evidence type="ECO:0000313" key="10">
    <source>
        <dbReference type="Proteomes" id="UP001431776"/>
    </source>
</evidence>
<dbReference type="Gene3D" id="3.30.70.120">
    <property type="match status" value="1"/>
</dbReference>
<dbReference type="PANTHER" id="PTHR40060">
    <property type="entry name" value="UPF0316 PROTEIN YEBE"/>
    <property type="match status" value="1"/>
</dbReference>
<evidence type="ECO:0000256" key="4">
    <source>
        <dbReference type="ARBA" id="ARBA00022989"/>
    </source>
</evidence>
<dbReference type="CDD" id="cd16381">
    <property type="entry name" value="YitT_C_like_1"/>
    <property type="match status" value="1"/>
</dbReference>
<protein>
    <recommendedName>
        <fullName evidence="6">UPF0316 protein QJ522_12485</fullName>
    </recommendedName>
</protein>
<dbReference type="InterPro" id="IPR022930">
    <property type="entry name" value="UPF0316"/>
</dbReference>
<dbReference type="Pfam" id="PF10035">
    <property type="entry name" value="DUF2179"/>
    <property type="match status" value="1"/>
</dbReference>
<evidence type="ECO:0000256" key="2">
    <source>
        <dbReference type="ARBA" id="ARBA00022475"/>
    </source>
</evidence>
<dbReference type="AlphaFoldDB" id="A0AAW6TWR0"/>
<dbReference type="Pfam" id="PF18955">
    <property type="entry name" value="DUF5698"/>
    <property type="match status" value="1"/>
</dbReference>
<dbReference type="InterPro" id="IPR044035">
    <property type="entry name" value="DUF5698"/>
</dbReference>
<comment type="subcellular location">
    <subcellularLocation>
        <location evidence="1 6">Cell membrane</location>
        <topology evidence="1 6">Multi-pass membrane protein</topology>
    </subcellularLocation>
</comment>
<dbReference type="RefSeq" id="WP_349245277.1">
    <property type="nucleotide sequence ID" value="NZ_JASCXX010000014.1"/>
</dbReference>
<feature type="transmembrane region" description="Helical" evidence="6">
    <location>
        <begin position="47"/>
        <end position="68"/>
    </location>
</feature>
<dbReference type="InterPro" id="IPR015867">
    <property type="entry name" value="N-reg_PII/ATP_PRibTrfase_C"/>
</dbReference>
<evidence type="ECO:0000256" key="3">
    <source>
        <dbReference type="ARBA" id="ARBA00022692"/>
    </source>
</evidence>
<dbReference type="GO" id="GO:0005886">
    <property type="term" value="C:plasma membrane"/>
    <property type="evidence" value="ECO:0007669"/>
    <property type="project" value="UniProtKB-SubCell"/>
</dbReference>
<gene>
    <name evidence="9" type="ORF">QJ522_12485</name>
</gene>
<evidence type="ECO:0000259" key="8">
    <source>
        <dbReference type="Pfam" id="PF18955"/>
    </source>
</evidence>
<dbReference type="PANTHER" id="PTHR40060:SF1">
    <property type="entry name" value="UPF0316 PROTEIN YEBE"/>
    <property type="match status" value="1"/>
</dbReference>
<feature type="transmembrane region" description="Helical" evidence="6">
    <location>
        <begin position="13"/>
        <end position="40"/>
    </location>
</feature>
<evidence type="ECO:0000259" key="7">
    <source>
        <dbReference type="Pfam" id="PF10035"/>
    </source>
</evidence>
<proteinExistence type="inferred from homology"/>
<name>A0AAW6TWR0_9BACT</name>
<comment type="similarity">
    <text evidence="6">Belongs to the UPF0316 family.</text>
</comment>
<dbReference type="Proteomes" id="UP001431776">
    <property type="component" value="Unassembled WGS sequence"/>
</dbReference>
<dbReference type="InterPro" id="IPR019264">
    <property type="entry name" value="DUF2179"/>
</dbReference>
<keyword evidence="5 6" id="KW-0472">Membrane</keyword>
<evidence type="ECO:0000256" key="5">
    <source>
        <dbReference type="ARBA" id="ARBA00023136"/>
    </source>
</evidence>
<evidence type="ECO:0000313" key="9">
    <source>
        <dbReference type="EMBL" id="MDI6449867.1"/>
    </source>
</evidence>